<comment type="catalytic activity">
    <reaction evidence="9">
        <text>Typically cleaves a -Gly-|-Phe- bond to release an N-terminal, basic peptide of 5-8 residues from type IV prepilin, and then N-methylates the new N-terminal amino group, the methyl donor being S-adenosyl-L-methionine.</text>
        <dbReference type="EC" id="3.4.23.43"/>
    </reaction>
</comment>
<evidence type="ECO:0000313" key="14">
    <source>
        <dbReference type="Proteomes" id="UP000092382"/>
    </source>
</evidence>
<dbReference type="InterPro" id="IPR010627">
    <property type="entry name" value="Prepilin_pept_A24_N"/>
</dbReference>
<feature type="transmembrane region" description="Helical" evidence="10">
    <location>
        <begin position="161"/>
        <end position="187"/>
    </location>
</feature>
<dbReference type="PRINTS" id="PR00864">
    <property type="entry name" value="PREPILNPTASE"/>
</dbReference>
<comment type="function">
    <text evidence="9">Plays an essential role in type IV pili and type II pseudopili formation by proteolytically removing the leader sequence from substrate proteins and subsequently monomethylating the alpha-amino group of the newly exposed N-terminal phenylalanine.</text>
</comment>
<dbReference type="AlphaFoldDB" id="A0A1B7VSS6"/>
<evidence type="ECO:0000256" key="7">
    <source>
        <dbReference type="ARBA" id="ARBA00023136"/>
    </source>
</evidence>
<feature type="domain" description="Prepilin type IV endopeptidase peptidase" evidence="11">
    <location>
        <begin position="108"/>
        <end position="226"/>
    </location>
</feature>
<evidence type="ECO:0000256" key="3">
    <source>
        <dbReference type="ARBA" id="ARBA00022475"/>
    </source>
</evidence>
<accession>A0A1B7VSS6</accession>
<dbReference type="Gene3D" id="1.20.120.1220">
    <property type="match status" value="1"/>
</dbReference>
<comment type="subcellular location">
    <subcellularLocation>
        <location evidence="1">Cell inner membrane</location>
        <topology evidence="1">Multi-pass membrane protein</topology>
    </subcellularLocation>
    <subcellularLocation>
        <location evidence="9">Cell membrane</location>
        <topology evidence="9">Multi-pass membrane protein</topology>
    </subcellularLocation>
</comment>
<sequence length="273" mass="30020">MDILMNILVSIIVFVIGASLGSFINVVVYRLPAGLSVLWPPSRCPQCLNRLKAYDNVPVLGWFWLKGRCRYCQTKISRRYPLVEALTGIIFLIVFWVFQFSIFTIGYWAFFGWLLALSLVDLDTMTLPNSLTKSGLILGIGFQVAVGWLSEPTAVGLSKWLIKGIVGAVLGLWLFDAISLLGSMAFGKTVMGAGDAKLAAMMGAWLGWRYLLLAVFISCSLGVFIGGGAIILSRHHKSQKMPFGPFLAMGGVVTVFCGETILSHYMRLFLLGY</sequence>
<organism evidence="13 14">
    <name type="scientific">Aphanizomenon flos-aquae LD13</name>
    <dbReference type="NCBI Taxonomy" id="1710894"/>
    <lineage>
        <taxon>Bacteria</taxon>
        <taxon>Bacillati</taxon>
        <taxon>Cyanobacteriota</taxon>
        <taxon>Cyanophyceae</taxon>
        <taxon>Nostocales</taxon>
        <taxon>Aphanizomenonaceae</taxon>
        <taxon>Aphanizomenon</taxon>
    </lineage>
</organism>
<reference evidence="13 14" key="1">
    <citation type="submission" date="2015-09" db="EMBL/GenBank/DDBJ databases">
        <title>Whole genome shotgun sequence assembly of Aphanizomenon flos-aquae UKL13.</title>
        <authorList>
            <person name="Driscoll C."/>
        </authorList>
    </citation>
    <scope>NUCLEOTIDE SEQUENCE [LARGE SCALE GENOMIC DNA]</scope>
    <source>
        <strain evidence="13">MDT13</strain>
    </source>
</reference>
<feature type="transmembrane region" description="Helical" evidence="10">
    <location>
        <begin position="207"/>
        <end position="232"/>
    </location>
</feature>
<feature type="domain" description="Prepilin peptidase A24 N-terminal" evidence="12">
    <location>
        <begin position="15"/>
        <end position="98"/>
    </location>
</feature>
<evidence type="ECO:0000256" key="1">
    <source>
        <dbReference type="ARBA" id="ARBA00004429"/>
    </source>
</evidence>
<evidence type="ECO:0000256" key="10">
    <source>
        <dbReference type="SAM" id="Phobius"/>
    </source>
</evidence>
<dbReference type="GO" id="GO:0006465">
    <property type="term" value="P:signal peptide processing"/>
    <property type="evidence" value="ECO:0007669"/>
    <property type="project" value="TreeGrafter"/>
</dbReference>
<dbReference type="InterPro" id="IPR000045">
    <property type="entry name" value="Prepilin_IV_endopep_pep"/>
</dbReference>
<keyword evidence="9" id="KW-0511">Multifunctional enzyme</keyword>
<gene>
    <name evidence="13" type="ORF">AN481_14450</name>
</gene>
<feature type="transmembrane region" description="Helical" evidence="10">
    <location>
        <begin position="130"/>
        <end position="149"/>
    </location>
</feature>
<evidence type="ECO:0000259" key="12">
    <source>
        <dbReference type="Pfam" id="PF06750"/>
    </source>
</evidence>
<dbReference type="GO" id="GO:0008168">
    <property type="term" value="F:methyltransferase activity"/>
    <property type="evidence" value="ECO:0007669"/>
    <property type="project" value="UniProtKB-KW"/>
</dbReference>
<name>A0A1B7VSS6_APHFL</name>
<evidence type="ECO:0000256" key="8">
    <source>
        <dbReference type="RuleBase" id="RU003793"/>
    </source>
</evidence>
<feature type="transmembrane region" description="Helical" evidence="10">
    <location>
        <begin position="244"/>
        <end position="266"/>
    </location>
</feature>
<evidence type="ECO:0000256" key="6">
    <source>
        <dbReference type="ARBA" id="ARBA00022989"/>
    </source>
</evidence>
<dbReference type="Pfam" id="PF06750">
    <property type="entry name" value="A24_N_bact"/>
    <property type="match status" value="1"/>
</dbReference>
<dbReference type="PANTHER" id="PTHR30487:SF0">
    <property type="entry name" value="PREPILIN LEADER PEPTIDASE_N-METHYLTRANSFERASE-RELATED"/>
    <property type="match status" value="1"/>
</dbReference>
<evidence type="ECO:0000256" key="4">
    <source>
        <dbReference type="ARBA" id="ARBA00022519"/>
    </source>
</evidence>
<dbReference type="GO" id="GO:0005886">
    <property type="term" value="C:plasma membrane"/>
    <property type="evidence" value="ECO:0007669"/>
    <property type="project" value="UniProtKB-SubCell"/>
</dbReference>
<keyword evidence="3" id="KW-1003">Cell membrane</keyword>
<evidence type="ECO:0000259" key="11">
    <source>
        <dbReference type="Pfam" id="PF01478"/>
    </source>
</evidence>
<evidence type="ECO:0000256" key="9">
    <source>
        <dbReference type="RuleBase" id="RU003794"/>
    </source>
</evidence>
<dbReference type="GO" id="GO:0032259">
    <property type="term" value="P:methylation"/>
    <property type="evidence" value="ECO:0007669"/>
    <property type="project" value="UniProtKB-KW"/>
</dbReference>
<keyword evidence="9" id="KW-0378">Hydrolase</keyword>
<keyword evidence="9" id="KW-0645">Protease</keyword>
<dbReference type="EC" id="2.1.1.-" evidence="9"/>
<dbReference type="PATRIC" id="fig|1710894.3.peg.1154"/>
<dbReference type="Proteomes" id="UP000092382">
    <property type="component" value="Unassembled WGS sequence"/>
</dbReference>
<keyword evidence="6 10" id="KW-1133">Transmembrane helix</keyword>
<comment type="caution">
    <text evidence="13">The sequence shown here is derived from an EMBL/GenBank/DDBJ whole genome shotgun (WGS) entry which is preliminary data.</text>
</comment>
<protein>
    <recommendedName>
        <fullName evidence="9">Prepilin leader peptidase/N-methyltransferase</fullName>
        <ecNumber evidence="9">2.1.1.-</ecNumber>
        <ecNumber evidence="9">3.4.23.43</ecNumber>
    </recommendedName>
</protein>
<dbReference type="InterPro" id="IPR014032">
    <property type="entry name" value="Peptidase_A24A_bac"/>
</dbReference>
<proteinExistence type="inferred from homology"/>
<dbReference type="Pfam" id="PF01478">
    <property type="entry name" value="Peptidase_A24"/>
    <property type="match status" value="1"/>
</dbReference>
<dbReference type="STRING" id="1803587.GCA_001593825_00529"/>
<evidence type="ECO:0000256" key="5">
    <source>
        <dbReference type="ARBA" id="ARBA00022692"/>
    </source>
</evidence>
<dbReference type="EC" id="3.4.23.43" evidence="9"/>
<feature type="transmembrane region" description="Helical" evidence="10">
    <location>
        <begin position="85"/>
        <end position="110"/>
    </location>
</feature>
<keyword evidence="5 9" id="KW-0812">Transmembrane</keyword>
<dbReference type="PANTHER" id="PTHR30487">
    <property type="entry name" value="TYPE 4 PREPILIN-LIKE PROTEINS LEADER PEPTIDE-PROCESSING ENZYME"/>
    <property type="match status" value="1"/>
</dbReference>
<keyword evidence="4" id="KW-0997">Cell inner membrane</keyword>
<dbReference type="InterPro" id="IPR050882">
    <property type="entry name" value="Prepilin_peptidase/N-MTase"/>
</dbReference>
<keyword evidence="7 10" id="KW-0472">Membrane</keyword>
<feature type="transmembrane region" description="Helical" evidence="10">
    <location>
        <begin position="6"/>
        <end position="28"/>
    </location>
</feature>
<evidence type="ECO:0000256" key="2">
    <source>
        <dbReference type="ARBA" id="ARBA00005801"/>
    </source>
</evidence>
<dbReference type="GO" id="GO:0004190">
    <property type="term" value="F:aspartic-type endopeptidase activity"/>
    <property type="evidence" value="ECO:0007669"/>
    <property type="project" value="UniProtKB-EC"/>
</dbReference>
<evidence type="ECO:0000313" key="13">
    <source>
        <dbReference type="EMBL" id="OBQ23994.1"/>
    </source>
</evidence>
<keyword evidence="9 13" id="KW-0808">Transferase</keyword>
<dbReference type="EMBL" id="LJOY01000052">
    <property type="protein sequence ID" value="OBQ23994.1"/>
    <property type="molecule type" value="Genomic_DNA"/>
</dbReference>
<comment type="similarity">
    <text evidence="2 8">Belongs to the peptidase A24 family.</text>
</comment>
<keyword evidence="9 13" id="KW-0489">Methyltransferase</keyword>